<evidence type="ECO:0000313" key="12">
    <source>
        <dbReference type="EMBL" id="VFP83906.1"/>
    </source>
</evidence>
<keyword evidence="4" id="KW-0812">Transmembrane</keyword>
<evidence type="ECO:0000256" key="9">
    <source>
        <dbReference type="ARBA" id="ARBA00074884"/>
    </source>
</evidence>
<accession>A0A451DC40</accession>
<dbReference type="Pfam" id="PF00899">
    <property type="entry name" value="ThiF"/>
    <property type="match status" value="1"/>
</dbReference>
<evidence type="ECO:0000256" key="10">
    <source>
        <dbReference type="ARBA" id="ARBA00083375"/>
    </source>
</evidence>
<dbReference type="GO" id="GO:0061504">
    <property type="term" value="P:cyclic threonylcarbamoyladenosine biosynthetic process"/>
    <property type="evidence" value="ECO:0007669"/>
    <property type="project" value="TreeGrafter"/>
</dbReference>
<reference evidence="12 13" key="1">
    <citation type="submission" date="2019-02" db="EMBL/GenBank/DDBJ databases">
        <authorList>
            <person name="Manzano-Marin A."/>
            <person name="Manzano-Marin A."/>
        </authorList>
    </citation>
    <scope>NUCLEOTIDE SEQUENCE [LARGE SCALE GENOMIC DNA]</scope>
    <source>
        <strain evidence="12 13">ErCilaricifoliae</strain>
    </source>
</reference>
<proteinExistence type="inferred from homology"/>
<dbReference type="GO" id="GO:0061503">
    <property type="term" value="F:tRNA threonylcarbamoyladenosine dehydratase"/>
    <property type="evidence" value="ECO:0007669"/>
    <property type="project" value="TreeGrafter"/>
</dbReference>
<dbReference type="PANTHER" id="PTHR43267">
    <property type="entry name" value="TRNA THREONYLCARBAMOYLADENOSINE DEHYDRATASE"/>
    <property type="match status" value="1"/>
</dbReference>
<evidence type="ECO:0000256" key="3">
    <source>
        <dbReference type="ARBA" id="ARBA00022598"/>
    </source>
</evidence>
<keyword evidence="8" id="KW-0472">Membrane</keyword>
<dbReference type="InterPro" id="IPR000594">
    <property type="entry name" value="ThiF_NAD_FAD-bd"/>
</dbReference>
<organism evidence="12 13">
    <name type="scientific">Candidatus Erwinia haradaeae</name>
    <dbReference type="NCBI Taxonomy" id="1922217"/>
    <lineage>
        <taxon>Bacteria</taxon>
        <taxon>Pseudomonadati</taxon>
        <taxon>Pseudomonadota</taxon>
        <taxon>Gammaproteobacteria</taxon>
        <taxon>Enterobacterales</taxon>
        <taxon>Erwiniaceae</taxon>
        <taxon>Erwinia</taxon>
    </lineage>
</organism>
<evidence type="ECO:0000256" key="4">
    <source>
        <dbReference type="ARBA" id="ARBA00022692"/>
    </source>
</evidence>
<evidence type="ECO:0000256" key="8">
    <source>
        <dbReference type="ARBA" id="ARBA00023136"/>
    </source>
</evidence>
<dbReference type="GO" id="GO:0008641">
    <property type="term" value="F:ubiquitin-like modifier activating enzyme activity"/>
    <property type="evidence" value="ECO:0007669"/>
    <property type="project" value="InterPro"/>
</dbReference>
<dbReference type="GO" id="GO:0005524">
    <property type="term" value="F:ATP binding"/>
    <property type="evidence" value="ECO:0007669"/>
    <property type="project" value="UniProtKB-KW"/>
</dbReference>
<keyword evidence="3 12" id="KW-0436">Ligase</keyword>
<dbReference type="InterPro" id="IPR045886">
    <property type="entry name" value="ThiF/MoeB/HesA"/>
</dbReference>
<comment type="similarity">
    <text evidence="2">Belongs to the HesA/MoeB/ThiF family.</text>
</comment>
<name>A0A451DC40_9GAMM</name>
<dbReference type="SUPFAM" id="SSF69572">
    <property type="entry name" value="Activating enzymes of the ubiquitin-like proteins"/>
    <property type="match status" value="1"/>
</dbReference>
<dbReference type="InterPro" id="IPR035985">
    <property type="entry name" value="Ubiquitin-activating_enz"/>
</dbReference>
<dbReference type="OrthoDB" id="9804150at2"/>
<comment type="subcellular location">
    <subcellularLocation>
        <location evidence="1">Membrane</location>
        <topology evidence="1">Single-pass membrane protein</topology>
    </subcellularLocation>
</comment>
<dbReference type="Proteomes" id="UP000294418">
    <property type="component" value="Chromosome"/>
</dbReference>
<dbReference type="FunFam" id="3.40.50.720:FF:000096">
    <property type="entry name" value="tRNA cyclic N6-threonylcarbamoyladenosine(37) synthase TcdA"/>
    <property type="match status" value="1"/>
</dbReference>
<dbReference type="NCBIfam" id="NF011696">
    <property type="entry name" value="PRK15116.1"/>
    <property type="match status" value="1"/>
</dbReference>
<dbReference type="PANTHER" id="PTHR43267:SF1">
    <property type="entry name" value="TRNA THREONYLCARBAMOYLADENOSINE DEHYDRATASE"/>
    <property type="match status" value="1"/>
</dbReference>
<evidence type="ECO:0000259" key="11">
    <source>
        <dbReference type="Pfam" id="PF00899"/>
    </source>
</evidence>
<evidence type="ECO:0000256" key="1">
    <source>
        <dbReference type="ARBA" id="ARBA00004167"/>
    </source>
</evidence>
<dbReference type="AlphaFoldDB" id="A0A451DC40"/>
<sequence>MQELSAKWRQRFSGISRIYGQLALSLFAQKHICIVGIGGVGSWAAEALTRSGIGILTLIDMDDICITNTNRQIHATKTSIGQPKNTIMAARMREINPECYVHCIDDFLTLQNINTLLNHKFTYIIDAIDNVTVKAALVSWCYYNHIPLITIGGAAGKIDPMQIQVSDLSKAVHDPLSTALRRRLRDNFQIIKNKNGELNIDCVFSAETTLYPQTDGSVCRSRHKAHTLEHLDCDKGLGSVTMVTATFGFIAASHVLQEILKNNL</sequence>
<dbReference type="Gene3D" id="3.40.50.720">
    <property type="entry name" value="NAD(P)-binding Rossmann-like Domain"/>
    <property type="match status" value="1"/>
</dbReference>
<keyword evidence="7" id="KW-1133">Transmembrane helix</keyword>
<protein>
    <recommendedName>
        <fullName evidence="9">tRNA threonylcarbamoyladenosine dehydratase</fullName>
    </recommendedName>
    <alternativeName>
        <fullName evidence="10">t(6)A37 dehydratase</fullName>
    </alternativeName>
</protein>
<dbReference type="CDD" id="cd00755">
    <property type="entry name" value="YgdL_like"/>
    <property type="match status" value="1"/>
</dbReference>
<evidence type="ECO:0000256" key="6">
    <source>
        <dbReference type="ARBA" id="ARBA00022840"/>
    </source>
</evidence>
<evidence type="ECO:0000256" key="5">
    <source>
        <dbReference type="ARBA" id="ARBA00022741"/>
    </source>
</evidence>
<keyword evidence="6" id="KW-0067">ATP-binding</keyword>
<dbReference type="GO" id="GO:0016020">
    <property type="term" value="C:membrane"/>
    <property type="evidence" value="ECO:0007669"/>
    <property type="project" value="UniProtKB-SubCell"/>
</dbReference>
<feature type="domain" description="THIF-type NAD/FAD binding fold" evidence="11">
    <location>
        <begin position="28"/>
        <end position="261"/>
    </location>
</feature>
<evidence type="ECO:0000313" key="13">
    <source>
        <dbReference type="Proteomes" id="UP000294418"/>
    </source>
</evidence>
<dbReference type="RefSeq" id="WP_157989480.1">
    <property type="nucleotide sequence ID" value="NZ_LR217720.1"/>
</dbReference>
<evidence type="ECO:0000256" key="7">
    <source>
        <dbReference type="ARBA" id="ARBA00022989"/>
    </source>
</evidence>
<keyword evidence="5" id="KW-0547">Nucleotide-binding</keyword>
<gene>
    <name evidence="12" type="primary">tcdA</name>
    <name evidence="12" type="ORF">ERCILAFE3058_018</name>
</gene>
<dbReference type="EMBL" id="LR217720">
    <property type="protein sequence ID" value="VFP83906.1"/>
    <property type="molecule type" value="Genomic_DNA"/>
</dbReference>
<evidence type="ECO:0000256" key="2">
    <source>
        <dbReference type="ARBA" id="ARBA00009919"/>
    </source>
</evidence>